<gene>
    <name evidence="10" type="ORF">B4U80_08916</name>
</gene>
<dbReference type="VEuPathDB" id="VectorBase:LDEU005191"/>
<evidence type="ECO:0000256" key="7">
    <source>
        <dbReference type="RuleBase" id="RU004440"/>
    </source>
</evidence>
<comment type="similarity">
    <text evidence="2 7">Belongs to the glycosyl hydrolase 22 family.</text>
</comment>
<feature type="chain" id="PRO_5019435226" description="lysozyme" evidence="8">
    <location>
        <begin position="26"/>
        <end position="202"/>
    </location>
</feature>
<evidence type="ECO:0000259" key="9">
    <source>
        <dbReference type="PROSITE" id="PS00128"/>
    </source>
</evidence>
<comment type="caution">
    <text evidence="10">The sequence shown here is derived from an EMBL/GenBank/DDBJ whole genome shotgun (WGS) entry which is preliminary data.</text>
</comment>
<proteinExistence type="inferred from homology"/>
<dbReference type="InterPro" id="IPR001916">
    <property type="entry name" value="Glyco_hydro_22"/>
</dbReference>
<dbReference type="CDD" id="cd16899">
    <property type="entry name" value="LYZ_C_invert"/>
    <property type="match status" value="1"/>
</dbReference>
<keyword evidence="11" id="KW-1185">Reference proteome</keyword>
<dbReference type="GO" id="GO:0031640">
    <property type="term" value="P:killing of cells of another organism"/>
    <property type="evidence" value="ECO:0007669"/>
    <property type="project" value="UniProtKB-KW"/>
</dbReference>
<dbReference type="FunFam" id="1.10.530.10:FF:000001">
    <property type="entry name" value="Lysozyme C"/>
    <property type="match status" value="1"/>
</dbReference>
<evidence type="ECO:0000256" key="5">
    <source>
        <dbReference type="ARBA" id="ARBA00023157"/>
    </source>
</evidence>
<evidence type="ECO:0000313" key="11">
    <source>
        <dbReference type="Proteomes" id="UP000288716"/>
    </source>
</evidence>
<keyword evidence="6" id="KW-0378">Hydrolase</keyword>
<dbReference type="Proteomes" id="UP000288716">
    <property type="component" value="Unassembled WGS sequence"/>
</dbReference>
<dbReference type="InterPro" id="IPR019799">
    <property type="entry name" value="Glyco_hydro_22_CS"/>
</dbReference>
<dbReference type="PANTHER" id="PTHR11407">
    <property type="entry name" value="LYSOZYME C"/>
    <property type="match status" value="1"/>
</dbReference>
<reference evidence="10 11" key="1">
    <citation type="journal article" date="2018" name="Gigascience">
        <title>Genomes of trombidid mites reveal novel predicted allergens and laterally-transferred genes associated with secondary metabolism.</title>
        <authorList>
            <person name="Dong X."/>
            <person name="Chaisiri K."/>
            <person name="Xia D."/>
            <person name="Armstrong S.D."/>
            <person name="Fang Y."/>
            <person name="Donnelly M.J."/>
            <person name="Kadowaki T."/>
            <person name="McGarry J.W."/>
            <person name="Darby A.C."/>
            <person name="Makepeace B.L."/>
        </authorList>
    </citation>
    <scope>NUCLEOTIDE SEQUENCE [LARGE SCALE GENOMIC DNA]</scope>
    <source>
        <strain evidence="10">UoL-UT</strain>
    </source>
</reference>
<dbReference type="SMART" id="SM00263">
    <property type="entry name" value="LYZ1"/>
    <property type="match status" value="1"/>
</dbReference>
<dbReference type="OrthoDB" id="17373at2759"/>
<keyword evidence="5" id="KW-1015">Disulfide bond</keyword>
<dbReference type="InterPro" id="IPR023346">
    <property type="entry name" value="Lysozyme-like_dom_sf"/>
</dbReference>
<evidence type="ECO:0000256" key="3">
    <source>
        <dbReference type="ARBA" id="ARBA00012732"/>
    </source>
</evidence>
<sequence>MIISKAFVIWFLILCSHNFVNISFAKIYDRCDLANLLLNKYKFPKDDIADWICLIFAESTFNGSAVGNTNKDGSLDYGLFQPKQNQINKQVSDRYWCSPPAKANECKMECDDLLDDNLDDDITCVKKIYKIHGFRAWTGWYAKCRNHDVQQYIKDCKLERSVTSAASSPIVDRKKDWLPNFTFYKPLKSKIPLNRVYIFRYE</sequence>
<feature type="domain" description="Glycosyl hydrolases family 22 (GH22)" evidence="9">
    <location>
        <begin position="106"/>
        <end position="124"/>
    </location>
</feature>
<dbReference type="SUPFAM" id="SSF53955">
    <property type="entry name" value="Lysozyme-like"/>
    <property type="match status" value="1"/>
</dbReference>
<keyword evidence="6" id="KW-0326">Glycosidase</keyword>
<dbReference type="EMBL" id="NCKV01002428">
    <property type="protein sequence ID" value="RWS26848.1"/>
    <property type="molecule type" value="Genomic_DNA"/>
</dbReference>
<evidence type="ECO:0000313" key="10">
    <source>
        <dbReference type="EMBL" id="RWS26848.1"/>
    </source>
</evidence>
<accession>A0A443SH48</accession>
<dbReference type="InterPro" id="IPR000974">
    <property type="entry name" value="Glyco_hydro_22_lys"/>
</dbReference>
<dbReference type="PANTHER" id="PTHR11407:SF63">
    <property type="entry name" value="LYSOZYME C"/>
    <property type="match status" value="1"/>
</dbReference>
<dbReference type="GO" id="GO:0003796">
    <property type="term" value="F:lysozyme activity"/>
    <property type="evidence" value="ECO:0007669"/>
    <property type="project" value="UniProtKB-EC"/>
</dbReference>
<feature type="signal peptide" evidence="8">
    <location>
        <begin position="1"/>
        <end position="25"/>
    </location>
</feature>
<evidence type="ECO:0000256" key="4">
    <source>
        <dbReference type="ARBA" id="ARBA00022638"/>
    </source>
</evidence>
<keyword evidence="4" id="KW-0081">Bacteriolytic enzyme</keyword>
<dbReference type="PROSITE" id="PS00128">
    <property type="entry name" value="GLYCOSYL_HYDROL_F22_1"/>
    <property type="match status" value="1"/>
</dbReference>
<dbReference type="Pfam" id="PF00062">
    <property type="entry name" value="Lys"/>
    <property type="match status" value="1"/>
</dbReference>
<evidence type="ECO:0000256" key="6">
    <source>
        <dbReference type="ARBA" id="ARBA00023295"/>
    </source>
</evidence>
<dbReference type="PRINTS" id="PR00137">
    <property type="entry name" value="LYSOZYME"/>
</dbReference>
<dbReference type="PROSITE" id="PS51348">
    <property type="entry name" value="GLYCOSYL_HYDROL_F22_2"/>
    <property type="match status" value="1"/>
</dbReference>
<comment type="catalytic activity">
    <reaction evidence="1">
        <text>Hydrolysis of (1-&gt;4)-beta-linkages between N-acetylmuramic acid and N-acetyl-D-glucosamine residues in a peptidoglycan and between N-acetyl-D-glucosamine residues in chitodextrins.</text>
        <dbReference type="EC" id="3.2.1.17"/>
    </reaction>
</comment>
<dbReference type="Gene3D" id="1.10.530.10">
    <property type="match status" value="1"/>
</dbReference>
<dbReference type="GO" id="GO:0042742">
    <property type="term" value="P:defense response to bacterium"/>
    <property type="evidence" value="ECO:0007669"/>
    <property type="project" value="UniProtKB-KW"/>
</dbReference>
<dbReference type="STRING" id="299467.A0A443SH48"/>
<dbReference type="EC" id="3.2.1.17" evidence="3"/>
<dbReference type="PRINTS" id="PR00135">
    <property type="entry name" value="LYZLACT"/>
</dbReference>
<dbReference type="AlphaFoldDB" id="A0A443SH48"/>
<evidence type="ECO:0000256" key="8">
    <source>
        <dbReference type="SAM" id="SignalP"/>
    </source>
</evidence>
<keyword evidence="8" id="KW-0732">Signal</keyword>
<protein>
    <recommendedName>
        <fullName evidence="3">lysozyme</fullName>
        <ecNumber evidence="3">3.2.1.17</ecNumber>
    </recommendedName>
</protein>
<evidence type="ECO:0000256" key="1">
    <source>
        <dbReference type="ARBA" id="ARBA00000632"/>
    </source>
</evidence>
<name>A0A443SH48_9ACAR</name>
<organism evidence="10 11">
    <name type="scientific">Leptotrombidium deliense</name>
    <dbReference type="NCBI Taxonomy" id="299467"/>
    <lineage>
        <taxon>Eukaryota</taxon>
        <taxon>Metazoa</taxon>
        <taxon>Ecdysozoa</taxon>
        <taxon>Arthropoda</taxon>
        <taxon>Chelicerata</taxon>
        <taxon>Arachnida</taxon>
        <taxon>Acari</taxon>
        <taxon>Acariformes</taxon>
        <taxon>Trombidiformes</taxon>
        <taxon>Prostigmata</taxon>
        <taxon>Anystina</taxon>
        <taxon>Parasitengona</taxon>
        <taxon>Trombiculoidea</taxon>
        <taxon>Trombiculidae</taxon>
        <taxon>Leptotrombidium</taxon>
    </lineage>
</organism>
<keyword evidence="4" id="KW-0929">Antimicrobial</keyword>
<evidence type="ECO:0000256" key="2">
    <source>
        <dbReference type="ARBA" id="ARBA00010859"/>
    </source>
</evidence>